<evidence type="ECO:0000259" key="14">
    <source>
        <dbReference type="Pfam" id="PF00266"/>
    </source>
</evidence>
<comment type="pathway">
    <text evidence="1 12">Cofactor biosynthesis; pyridoxine 5'-phosphate biosynthesis; pyridoxine 5'-phosphate from D-erythrose 4-phosphate: step 3/5.</text>
</comment>
<dbReference type="AlphaFoldDB" id="A0A5C8ZAX4"/>
<dbReference type="InterPro" id="IPR020578">
    <property type="entry name" value="Aminotrans_V_PyrdxlP_BS"/>
</dbReference>
<feature type="binding site" evidence="12">
    <location>
        <position position="12"/>
    </location>
    <ligand>
        <name>L-glutamate</name>
        <dbReference type="ChEBI" id="CHEBI:29985"/>
    </ligand>
</feature>
<keyword evidence="6 12" id="KW-0808">Transferase</keyword>
<dbReference type="SUPFAM" id="SSF53383">
    <property type="entry name" value="PLP-dependent transferases"/>
    <property type="match status" value="1"/>
</dbReference>
<feature type="domain" description="Aminotransferase class V" evidence="14">
    <location>
        <begin position="8"/>
        <end position="359"/>
    </location>
</feature>
<dbReference type="Pfam" id="PF00266">
    <property type="entry name" value="Aminotran_5"/>
    <property type="match status" value="1"/>
</dbReference>
<keyword evidence="4 12" id="KW-0032">Aminotransferase</keyword>
<feature type="binding site" evidence="12">
    <location>
        <position position="45"/>
    </location>
    <ligand>
        <name>L-glutamate</name>
        <dbReference type="ChEBI" id="CHEBI:29985"/>
    </ligand>
</feature>
<evidence type="ECO:0000313" key="15">
    <source>
        <dbReference type="EMBL" id="TXR54917.1"/>
    </source>
</evidence>
<comment type="catalytic activity">
    <reaction evidence="11 12 13">
        <text>O-phospho-L-serine + 2-oxoglutarate = 3-phosphooxypyruvate + L-glutamate</text>
        <dbReference type="Rhea" id="RHEA:14329"/>
        <dbReference type="ChEBI" id="CHEBI:16810"/>
        <dbReference type="ChEBI" id="CHEBI:18110"/>
        <dbReference type="ChEBI" id="CHEBI:29985"/>
        <dbReference type="ChEBI" id="CHEBI:57524"/>
        <dbReference type="EC" id="2.6.1.52"/>
    </reaction>
</comment>
<keyword evidence="7 12" id="KW-0663">Pyridoxal phosphate</keyword>
<dbReference type="Gene3D" id="3.90.1150.10">
    <property type="entry name" value="Aspartate Aminotransferase, domain 1"/>
    <property type="match status" value="1"/>
</dbReference>
<dbReference type="InterPro" id="IPR022278">
    <property type="entry name" value="Pser_aminoTfrase"/>
</dbReference>
<evidence type="ECO:0000256" key="10">
    <source>
        <dbReference type="ARBA" id="ARBA00047630"/>
    </source>
</evidence>
<dbReference type="UniPathway" id="UPA00135">
    <property type="reaction ID" value="UER00197"/>
</dbReference>
<dbReference type="InterPro" id="IPR015422">
    <property type="entry name" value="PyrdxlP-dep_Trfase_small"/>
</dbReference>
<comment type="function">
    <text evidence="12">Catalyzes the reversible conversion of 3-phosphohydroxypyruvate to phosphoserine and of 3-hydroxy-2-oxo-4-phosphonooxybutanoate to phosphohydroxythreonine.</text>
</comment>
<comment type="catalytic activity">
    <reaction evidence="10 12">
        <text>4-(phosphooxy)-L-threonine + 2-oxoglutarate = (R)-3-hydroxy-2-oxo-4-phosphooxybutanoate + L-glutamate</text>
        <dbReference type="Rhea" id="RHEA:16573"/>
        <dbReference type="ChEBI" id="CHEBI:16810"/>
        <dbReference type="ChEBI" id="CHEBI:29985"/>
        <dbReference type="ChEBI" id="CHEBI:58452"/>
        <dbReference type="ChEBI" id="CHEBI:58538"/>
        <dbReference type="EC" id="2.6.1.52"/>
    </reaction>
</comment>
<dbReference type="FunFam" id="3.40.640.10:FF:000010">
    <property type="entry name" value="Phosphoserine aminotransferase"/>
    <property type="match status" value="1"/>
</dbReference>
<evidence type="ECO:0000256" key="12">
    <source>
        <dbReference type="HAMAP-Rule" id="MF_00160"/>
    </source>
</evidence>
<evidence type="ECO:0000256" key="2">
    <source>
        <dbReference type="ARBA" id="ARBA00005099"/>
    </source>
</evidence>
<dbReference type="NCBIfam" id="TIGR01364">
    <property type="entry name" value="serC_1"/>
    <property type="match status" value="1"/>
</dbReference>
<dbReference type="PANTHER" id="PTHR43247:SF1">
    <property type="entry name" value="PHOSPHOSERINE AMINOTRANSFERASE"/>
    <property type="match status" value="1"/>
</dbReference>
<evidence type="ECO:0000313" key="16">
    <source>
        <dbReference type="Proteomes" id="UP000321764"/>
    </source>
</evidence>
<keyword evidence="16" id="KW-1185">Reference proteome</keyword>
<keyword evidence="5 12" id="KW-0028">Amino-acid biosynthesis</keyword>
<name>A0A5C8ZAX4_9GAMM</name>
<feature type="binding site" evidence="12">
    <location>
        <position position="180"/>
    </location>
    <ligand>
        <name>pyridoxal 5'-phosphate</name>
        <dbReference type="ChEBI" id="CHEBI:597326"/>
    </ligand>
</feature>
<feature type="binding site" evidence="12">
    <location>
        <position position="105"/>
    </location>
    <ligand>
        <name>pyridoxal 5'-phosphate</name>
        <dbReference type="ChEBI" id="CHEBI:597326"/>
    </ligand>
</feature>
<accession>A0A5C8ZAX4</accession>
<comment type="subcellular location">
    <subcellularLocation>
        <location evidence="12">Cytoplasm</location>
    </subcellularLocation>
</comment>
<dbReference type="PROSITE" id="PS00595">
    <property type="entry name" value="AA_TRANSFER_CLASS_5"/>
    <property type="match status" value="1"/>
</dbReference>
<keyword evidence="8 12" id="KW-0664">Pyridoxine biosynthesis</keyword>
<evidence type="ECO:0000256" key="7">
    <source>
        <dbReference type="ARBA" id="ARBA00022898"/>
    </source>
</evidence>
<dbReference type="EC" id="2.6.1.52" evidence="12"/>
<dbReference type="UniPathway" id="UPA00244">
    <property type="reaction ID" value="UER00311"/>
</dbReference>
<evidence type="ECO:0000256" key="1">
    <source>
        <dbReference type="ARBA" id="ARBA00004915"/>
    </source>
</evidence>
<comment type="pathway">
    <text evidence="2 12 13">Amino-acid biosynthesis; L-serine biosynthesis; L-serine from 3-phospho-D-glycerate: step 2/3.</text>
</comment>
<evidence type="ECO:0000256" key="5">
    <source>
        <dbReference type="ARBA" id="ARBA00022605"/>
    </source>
</evidence>
<dbReference type="InterPro" id="IPR015421">
    <property type="entry name" value="PyrdxlP-dep_Trfase_major"/>
</dbReference>
<dbReference type="GO" id="GO:0006564">
    <property type="term" value="P:L-serine biosynthetic process"/>
    <property type="evidence" value="ECO:0007669"/>
    <property type="project" value="UniProtKB-UniRule"/>
</dbReference>
<dbReference type="OrthoDB" id="9809412at2"/>
<evidence type="ECO:0000256" key="11">
    <source>
        <dbReference type="ARBA" id="ARBA00049007"/>
    </source>
</evidence>
<evidence type="ECO:0000256" key="8">
    <source>
        <dbReference type="ARBA" id="ARBA00023096"/>
    </source>
</evidence>
<reference evidence="15 16" key="1">
    <citation type="submission" date="2019-07" db="EMBL/GenBank/DDBJ databases">
        <title>Reinekea sp. strain SSH23 genome sequencing and assembly.</title>
        <authorList>
            <person name="Kim I."/>
        </authorList>
    </citation>
    <scope>NUCLEOTIDE SEQUENCE [LARGE SCALE GENOMIC DNA]</scope>
    <source>
        <strain evidence="15 16">SSH23</strain>
    </source>
</reference>
<dbReference type="EMBL" id="VKAD01000001">
    <property type="protein sequence ID" value="TXR54917.1"/>
    <property type="molecule type" value="Genomic_DNA"/>
</dbReference>
<dbReference type="GO" id="GO:0030170">
    <property type="term" value="F:pyridoxal phosphate binding"/>
    <property type="evidence" value="ECO:0007669"/>
    <property type="project" value="UniProtKB-UniRule"/>
</dbReference>
<dbReference type="HAMAP" id="MF_00160">
    <property type="entry name" value="SerC_aminotrans_5"/>
    <property type="match status" value="1"/>
</dbReference>
<dbReference type="GO" id="GO:0004648">
    <property type="term" value="F:O-phospho-L-serine:2-oxoglutarate aminotransferase activity"/>
    <property type="evidence" value="ECO:0007669"/>
    <property type="project" value="UniProtKB-UniRule"/>
</dbReference>
<keyword evidence="12" id="KW-0963">Cytoplasm</keyword>
<feature type="modified residue" description="N6-(pyridoxal phosphate)lysine" evidence="12">
    <location>
        <position position="204"/>
    </location>
</feature>
<dbReference type="NCBIfam" id="NF003764">
    <property type="entry name" value="PRK05355.1"/>
    <property type="match status" value="1"/>
</dbReference>
<dbReference type="FunFam" id="3.90.1150.10:FF:000006">
    <property type="entry name" value="Phosphoserine aminotransferase"/>
    <property type="match status" value="1"/>
</dbReference>
<dbReference type="Proteomes" id="UP000321764">
    <property type="component" value="Unassembled WGS sequence"/>
</dbReference>
<feature type="binding site" evidence="12">
    <location>
        <begin position="248"/>
        <end position="249"/>
    </location>
    <ligand>
        <name>pyridoxal 5'-phosphate</name>
        <dbReference type="ChEBI" id="CHEBI:597326"/>
    </ligand>
</feature>
<keyword evidence="9 12" id="KW-0718">Serine biosynthesis</keyword>
<evidence type="ECO:0000256" key="9">
    <source>
        <dbReference type="ARBA" id="ARBA00023299"/>
    </source>
</evidence>
<evidence type="ECO:0000256" key="13">
    <source>
        <dbReference type="RuleBase" id="RU004505"/>
    </source>
</evidence>
<feature type="binding site" evidence="12">
    <location>
        <position position="155"/>
    </location>
    <ligand>
        <name>pyridoxal 5'-phosphate</name>
        <dbReference type="ChEBI" id="CHEBI:597326"/>
    </ligand>
</feature>
<comment type="caution">
    <text evidence="15">The sequence shown here is derived from an EMBL/GenBank/DDBJ whole genome shotgun (WGS) entry which is preliminary data.</text>
</comment>
<feature type="binding site" evidence="12">
    <location>
        <position position="203"/>
    </location>
    <ligand>
        <name>pyridoxal 5'-phosphate</name>
        <dbReference type="ChEBI" id="CHEBI:597326"/>
    </ligand>
</feature>
<proteinExistence type="inferred from homology"/>
<dbReference type="GO" id="GO:0005737">
    <property type="term" value="C:cytoplasm"/>
    <property type="evidence" value="ECO:0007669"/>
    <property type="project" value="UniProtKB-SubCell"/>
</dbReference>
<dbReference type="GO" id="GO:0008615">
    <property type="term" value="P:pyridoxine biosynthetic process"/>
    <property type="evidence" value="ECO:0007669"/>
    <property type="project" value="UniProtKB-UniRule"/>
</dbReference>
<gene>
    <name evidence="12 15" type="primary">serC</name>
    <name evidence="15" type="ORF">FME95_00770</name>
</gene>
<comment type="subunit">
    <text evidence="12">Homodimer.</text>
</comment>
<organism evidence="15 16">
    <name type="scientific">Reinekea thalattae</name>
    <dbReference type="NCBI Taxonomy" id="2593301"/>
    <lineage>
        <taxon>Bacteria</taxon>
        <taxon>Pseudomonadati</taxon>
        <taxon>Pseudomonadota</taxon>
        <taxon>Gammaproteobacteria</taxon>
        <taxon>Oceanospirillales</taxon>
        <taxon>Saccharospirillaceae</taxon>
        <taxon>Reinekea</taxon>
    </lineage>
</organism>
<dbReference type="PIRSF" id="PIRSF000525">
    <property type="entry name" value="SerC"/>
    <property type="match status" value="1"/>
</dbReference>
<dbReference type="InterPro" id="IPR000192">
    <property type="entry name" value="Aminotrans_V_dom"/>
</dbReference>
<evidence type="ECO:0000256" key="4">
    <source>
        <dbReference type="ARBA" id="ARBA00022576"/>
    </source>
</evidence>
<dbReference type="PANTHER" id="PTHR43247">
    <property type="entry name" value="PHOSPHOSERINE AMINOTRANSFERASE"/>
    <property type="match status" value="1"/>
</dbReference>
<sequence length="371" mass="41155">MVGAKKTYNFCSGPAMLPEDVLLKAQAELLNYQNQGDSVMALSHRSDAFLEILAQAQQRLAALLDLPDHYRILFMQGGASAQFSAVPLNLRQNNLPIGFLDSGYWSQKALEEAQKYAEVDVIASSQSSGYLKAIEQADYQLSKPLSYLHYTPNETIDGNAFYCIPNNQLPNGQEVPLVADMSSCILSEPIDVSRFGVIYAGAQKNIGPAGLAIVIVREDLLARSQQNQQAMPRLLNYATVVEQNSMANTPPTFAIYMANLVFQWLQQQGGLEVIQQRNQAKAELLYQAIDSSRLFVNNVEKNHRSKMNVPFSSQNAELDAKFAEQAQQQGLISLQGHRSKGGLRASIYNAMPYQGVEALVQFMKSFENQYV</sequence>
<comment type="cofactor">
    <cofactor evidence="12">
        <name>pyridoxal 5'-phosphate</name>
        <dbReference type="ChEBI" id="CHEBI:597326"/>
    </cofactor>
    <text evidence="12">Binds 1 pyridoxal phosphate per subunit.</text>
</comment>
<evidence type="ECO:0000256" key="6">
    <source>
        <dbReference type="ARBA" id="ARBA00022679"/>
    </source>
</evidence>
<feature type="binding site" evidence="12">
    <location>
        <begin position="79"/>
        <end position="80"/>
    </location>
    <ligand>
        <name>pyridoxal 5'-phosphate</name>
        <dbReference type="ChEBI" id="CHEBI:597326"/>
    </ligand>
</feature>
<dbReference type="Gene3D" id="3.40.640.10">
    <property type="entry name" value="Type I PLP-dependent aspartate aminotransferase-like (Major domain)"/>
    <property type="match status" value="1"/>
</dbReference>
<evidence type="ECO:0000256" key="3">
    <source>
        <dbReference type="ARBA" id="ARBA00006904"/>
    </source>
</evidence>
<dbReference type="RefSeq" id="WP_147712239.1">
    <property type="nucleotide sequence ID" value="NZ_VKAD01000001.1"/>
</dbReference>
<comment type="similarity">
    <text evidence="3 12">Belongs to the class-V pyridoxal-phosphate-dependent aminotransferase family. SerC subfamily.</text>
</comment>
<protein>
    <recommendedName>
        <fullName evidence="12">Phosphoserine aminotransferase</fullName>
        <ecNumber evidence="12">2.6.1.52</ecNumber>
    </recommendedName>
    <alternativeName>
        <fullName evidence="12">Phosphohydroxythreonine aminotransferase</fullName>
        <shortName evidence="12">PSAT</shortName>
    </alternativeName>
</protein>
<dbReference type="InterPro" id="IPR015424">
    <property type="entry name" value="PyrdxlP-dep_Trfase"/>
</dbReference>